<dbReference type="PROSITE" id="PS51192">
    <property type="entry name" value="HELICASE_ATP_BIND_1"/>
    <property type="match status" value="1"/>
</dbReference>
<reference evidence="8" key="1">
    <citation type="submission" date="2023-10" db="EMBL/GenBank/DDBJ databases">
        <title>Genome assembly of Pristionchus species.</title>
        <authorList>
            <person name="Yoshida K."/>
            <person name="Sommer R.J."/>
        </authorList>
    </citation>
    <scope>NUCLEOTIDE SEQUENCE</scope>
    <source>
        <strain evidence="8">RS0144</strain>
    </source>
</reference>
<feature type="non-terminal residue" evidence="8">
    <location>
        <position position="1"/>
    </location>
</feature>
<dbReference type="SMART" id="SM00487">
    <property type="entry name" value="DEXDc"/>
    <property type="match status" value="1"/>
</dbReference>
<proteinExistence type="inferred from homology"/>
<name>A0AAV5TZ89_9BILA</name>
<dbReference type="SUPFAM" id="SSF117281">
    <property type="entry name" value="Kelch motif"/>
    <property type="match status" value="1"/>
</dbReference>
<comment type="domain">
    <text evidence="5">The Q motif is unique to and characteristic of the DEAD box family of RNA helicases and controls ATP binding and hydrolysis.</text>
</comment>
<keyword evidence="6" id="KW-0812">Transmembrane</keyword>
<dbReference type="InterPro" id="IPR011545">
    <property type="entry name" value="DEAD/DEAH_box_helicase_dom"/>
</dbReference>
<accession>A0AAV5TZ89</accession>
<gene>
    <name evidence="8" type="ORF">PENTCL1PPCAC_21568</name>
</gene>
<dbReference type="EC" id="3.6.4.13" evidence="5"/>
<evidence type="ECO:0000256" key="4">
    <source>
        <dbReference type="ARBA" id="ARBA00022840"/>
    </source>
</evidence>
<dbReference type="Pfam" id="PF00270">
    <property type="entry name" value="DEAD"/>
    <property type="match status" value="1"/>
</dbReference>
<keyword evidence="4 5" id="KW-0067">ATP-binding</keyword>
<dbReference type="InterPro" id="IPR006652">
    <property type="entry name" value="Kelch_1"/>
</dbReference>
<keyword evidence="6" id="KW-1133">Transmembrane helix</keyword>
<evidence type="ECO:0000256" key="2">
    <source>
        <dbReference type="ARBA" id="ARBA00022741"/>
    </source>
</evidence>
<dbReference type="Gene3D" id="2.120.10.80">
    <property type="entry name" value="Kelch-type beta propeller"/>
    <property type="match status" value="1"/>
</dbReference>
<dbReference type="InterPro" id="IPR014001">
    <property type="entry name" value="Helicase_ATP-bd"/>
</dbReference>
<evidence type="ECO:0000313" key="8">
    <source>
        <dbReference type="EMBL" id="GMS99393.1"/>
    </source>
</evidence>
<dbReference type="InterPro" id="IPR015915">
    <property type="entry name" value="Kelch-typ_b-propeller"/>
</dbReference>
<evidence type="ECO:0000256" key="1">
    <source>
        <dbReference type="ARBA" id="ARBA00022441"/>
    </source>
</evidence>
<dbReference type="GO" id="GO:0005524">
    <property type="term" value="F:ATP binding"/>
    <property type="evidence" value="ECO:0007669"/>
    <property type="project" value="UniProtKB-UniRule"/>
</dbReference>
<feature type="domain" description="Helicase ATP-binding" evidence="7">
    <location>
        <begin position="119"/>
        <end position="247"/>
    </location>
</feature>
<keyword evidence="6" id="KW-0472">Membrane</keyword>
<keyword evidence="3 5" id="KW-0378">Hydrolase</keyword>
<evidence type="ECO:0000256" key="5">
    <source>
        <dbReference type="RuleBase" id="RU365068"/>
    </source>
</evidence>
<feature type="transmembrane region" description="Helical" evidence="6">
    <location>
        <begin position="64"/>
        <end position="83"/>
    </location>
</feature>
<evidence type="ECO:0000313" key="9">
    <source>
        <dbReference type="Proteomes" id="UP001432027"/>
    </source>
</evidence>
<dbReference type="Gene3D" id="3.40.50.300">
    <property type="entry name" value="P-loop containing nucleotide triphosphate hydrolases"/>
    <property type="match status" value="1"/>
</dbReference>
<keyword evidence="2 5" id="KW-0547">Nucleotide-binding</keyword>
<comment type="function">
    <text evidence="5">RNA helicase.</text>
</comment>
<comment type="catalytic activity">
    <reaction evidence="5">
        <text>ATP + H2O = ADP + phosphate + H(+)</text>
        <dbReference type="Rhea" id="RHEA:13065"/>
        <dbReference type="ChEBI" id="CHEBI:15377"/>
        <dbReference type="ChEBI" id="CHEBI:15378"/>
        <dbReference type="ChEBI" id="CHEBI:30616"/>
        <dbReference type="ChEBI" id="CHEBI:43474"/>
        <dbReference type="ChEBI" id="CHEBI:456216"/>
        <dbReference type="EC" id="3.6.4.13"/>
    </reaction>
</comment>
<comment type="caution">
    <text evidence="8">The sequence shown here is derived from an EMBL/GenBank/DDBJ whole genome shotgun (WGS) entry which is preliminary data.</text>
</comment>
<dbReference type="Pfam" id="PF01344">
    <property type="entry name" value="Kelch_1"/>
    <property type="match status" value="1"/>
</dbReference>
<keyword evidence="9" id="KW-1185">Reference proteome</keyword>
<evidence type="ECO:0000256" key="6">
    <source>
        <dbReference type="SAM" id="Phobius"/>
    </source>
</evidence>
<dbReference type="PANTHER" id="PTHR24031">
    <property type="entry name" value="RNA HELICASE"/>
    <property type="match status" value="1"/>
</dbReference>
<comment type="similarity">
    <text evidence="5">Belongs to the DEAD box helicase family.</text>
</comment>
<protein>
    <recommendedName>
        <fullName evidence="5">ATP-dependent RNA helicase</fullName>
        <ecNumber evidence="5">3.6.4.13</ecNumber>
    </recommendedName>
</protein>
<dbReference type="AlphaFoldDB" id="A0AAV5TZ89"/>
<dbReference type="InterPro" id="IPR027417">
    <property type="entry name" value="P-loop_NTPase"/>
</dbReference>
<keyword evidence="1" id="KW-0880">Kelch repeat</keyword>
<feature type="non-terminal residue" evidence="8">
    <location>
        <position position="247"/>
    </location>
</feature>
<keyword evidence="5" id="KW-0694">RNA-binding</keyword>
<evidence type="ECO:0000256" key="3">
    <source>
        <dbReference type="ARBA" id="ARBA00022801"/>
    </source>
</evidence>
<dbReference type="GO" id="GO:0003723">
    <property type="term" value="F:RNA binding"/>
    <property type="evidence" value="ECO:0007669"/>
    <property type="project" value="UniProtKB-UniRule"/>
</dbReference>
<dbReference type="EMBL" id="BTSX01000005">
    <property type="protein sequence ID" value="GMS99393.1"/>
    <property type="molecule type" value="Genomic_DNA"/>
</dbReference>
<dbReference type="Proteomes" id="UP001432027">
    <property type="component" value="Unassembled WGS sequence"/>
</dbReference>
<dbReference type="SUPFAM" id="SSF52540">
    <property type="entry name" value="P-loop containing nucleoside triphosphate hydrolases"/>
    <property type="match status" value="1"/>
</dbReference>
<dbReference type="GO" id="GO:0016787">
    <property type="term" value="F:hydrolase activity"/>
    <property type="evidence" value="ECO:0007669"/>
    <property type="project" value="UniProtKB-KW"/>
</dbReference>
<keyword evidence="5" id="KW-0347">Helicase</keyword>
<dbReference type="GO" id="GO:0003724">
    <property type="term" value="F:RNA helicase activity"/>
    <property type="evidence" value="ECO:0007669"/>
    <property type="project" value="UniProtKB-EC"/>
</dbReference>
<evidence type="ECO:0000259" key="7">
    <source>
        <dbReference type="PROSITE" id="PS51192"/>
    </source>
</evidence>
<organism evidence="8 9">
    <name type="scientific">Pristionchus entomophagus</name>
    <dbReference type="NCBI Taxonomy" id="358040"/>
    <lineage>
        <taxon>Eukaryota</taxon>
        <taxon>Metazoa</taxon>
        <taxon>Ecdysozoa</taxon>
        <taxon>Nematoda</taxon>
        <taxon>Chromadorea</taxon>
        <taxon>Rhabditida</taxon>
        <taxon>Rhabditina</taxon>
        <taxon>Diplogasteromorpha</taxon>
        <taxon>Diplogasteroidea</taxon>
        <taxon>Neodiplogasteridae</taxon>
        <taxon>Pristionchus</taxon>
    </lineage>
</organism>
<sequence>AICNNRIWASVEVSCGKLFVTGGYANIADYTAIKTLESMEMYDPETDTWQEISSKRSVSKSISLLHFILHYMAHLIFFQAIFVSSHSSGFPCFLLMDEILRVFSDCGYVNPSKVQHEFIPRAMHGFDLNCQAKSGSGKTTSYVIATLQQLDPIEGDVSTLIMCRTQELASKISEEYAKLAKYLAEINIAVFCGDTRAKKNRGLLKNNCPHIVIGTPGRILALGKSGALKLNKIKHFVVDECDRILAD</sequence>